<keyword evidence="3" id="KW-1185">Reference proteome</keyword>
<comment type="caution">
    <text evidence="2">The sequence shown here is derived from an EMBL/GenBank/DDBJ whole genome shotgun (WGS) entry which is preliminary data.</text>
</comment>
<evidence type="ECO:0000313" key="2">
    <source>
        <dbReference type="EMBL" id="ORY61494.1"/>
    </source>
</evidence>
<reference evidence="2 3" key="1">
    <citation type="submission" date="2016-07" db="EMBL/GenBank/DDBJ databases">
        <title>Pervasive Adenine N6-methylation of Active Genes in Fungi.</title>
        <authorList>
            <consortium name="DOE Joint Genome Institute"/>
            <person name="Mondo S.J."/>
            <person name="Dannebaum R.O."/>
            <person name="Kuo R.C."/>
            <person name="Labutti K."/>
            <person name="Haridas S."/>
            <person name="Kuo A."/>
            <person name="Salamov A."/>
            <person name="Ahrendt S.R."/>
            <person name="Lipzen A."/>
            <person name="Sullivan W."/>
            <person name="Andreopoulos W.B."/>
            <person name="Clum A."/>
            <person name="Lindquist E."/>
            <person name="Daum C."/>
            <person name="Ramamoorthy G.K."/>
            <person name="Gryganskyi A."/>
            <person name="Culley D."/>
            <person name="Magnuson J.K."/>
            <person name="James T.Y."/>
            <person name="O'Malley M.A."/>
            <person name="Stajich J.E."/>
            <person name="Spatafora J.W."/>
            <person name="Visel A."/>
            <person name="Grigoriev I.V."/>
        </authorList>
    </citation>
    <scope>NUCLEOTIDE SEQUENCE [LARGE SCALE GENOMIC DNA]</scope>
    <source>
        <strain evidence="2 3">CBS 129021</strain>
    </source>
</reference>
<accession>A0A1Y2DQS6</accession>
<proteinExistence type="predicted"/>
<organism evidence="2 3">
    <name type="scientific">Pseudomassariella vexata</name>
    <dbReference type="NCBI Taxonomy" id="1141098"/>
    <lineage>
        <taxon>Eukaryota</taxon>
        <taxon>Fungi</taxon>
        <taxon>Dikarya</taxon>
        <taxon>Ascomycota</taxon>
        <taxon>Pezizomycotina</taxon>
        <taxon>Sordariomycetes</taxon>
        <taxon>Xylariomycetidae</taxon>
        <taxon>Amphisphaeriales</taxon>
        <taxon>Pseudomassariaceae</taxon>
        <taxon>Pseudomassariella</taxon>
    </lineage>
</organism>
<name>A0A1Y2DQS6_9PEZI</name>
<dbReference type="Proteomes" id="UP000193689">
    <property type="component" value="Unassembled WGS sequence"/>
</dbReference>
<gene>
    <name evidence="2" type="ORF">BCR38DRAFT_459361</name>
</gene>
<dbReference type="EMBL" id="MCFJ01000010">
    <property type="protein sequence ID" value="ORY61494.1"/>
    <property type="molecule type" value="Genomic_DNA"/>
</dbReference>
<protein>
    <submittedName>
        <fullName evidence="2">Uncharacterized protein</fullName>
    </submittedName>
</protein>
<dbReference type="GeneID" id="63778488"/>
<dbReference type="RefSeq" id="XP_040713571.1">
    <property type="nucleotide sequence ID" value="XM_040862276.1"/>
</dbReference>
<dbReference type="AlphaFoldDB" id="A0A1Y2DQS6"/>
<feature type="chain" id="PRO_5010996960" evidence="1">
    <location>
        <begin position="19"/>
        <end position="192"/>
    </location>
</feature>
<evidence type="ECO:0000256" key="1">
    <source>
        <dbReference type="SAM" id="SignalP"/>
    </source>
</evidence>
<dbReference type="OrthoDB" id="5176208at2759"/>
<keyword evidence="1" id="KW-0732">Signal</keyword>
<dbReference type="InParanoid" id="A0A1Y2DQS6"/>
<evidence type="ECO:0000313" key="3">
    <source>
        <dbReference type="Proteomes" id="UP000193689"/>
    </source>
</evidence>
<sequence length="192" mass="21499">MYAQALISLVLATRIVAAIEFADYDPQPGVQAEFKPFFEALVNAAEDPDVTMGYTDYFPADGLQTTLSLHCVGAAGIQKCKDGFLADGRQLVHWPNITFIAGNNETATVYEAQGRIKNTYIGGNCSQIYYKTQYTVLKTEKGVDAAPNLNTTAQQQVYWYHDYYINPTTVPSNIPCDSRTKKRRFVEQEWMA</sequence>
<feature type="signal peptide" evidence="1">
    <location>
        <begin position="1"/>
        <end position="18"/>
    </location>
</feature>